<dbReference type="GO" id="GO:0006261">
    <property type="term" value="P:DNA-templated DNA replication"/>
    <property type="evidence" value="ECO:0007669"/>
    <property type="project" value="TreeGrafter"/>
</dbReference>
<dbReference type="InterPro" id="IPR027417">
    <property type="entry name" value="P-loop_NTPase"/>
</dbReference>
<gene>
    <name evidence="1" type="ORF">HMPREF3185_00601</name>
</gene>
<dbReference type="Gene3D" id="3.40.50.300">
    <property type="entry name" value="P-loop containing nucleotide triphosphate hydrolases"/>
    <property type="match status" value="1"/>
</dbReference>
<sequence length="382" mass="43581">MYFRDIVGHDSLKAQLLTTARQGLVPHAQLFTGRDGEGALGLAYAYARYLNCTDRGEWDACGHCPSCRRYDEVGDPDLSFLYPIVNASGKNLCEDHIEDWRRFIQQGPYTYYDEWLGLLGGDGKKASIFAREGEPLQRMMGYQTSGRGYRILIIWLPERMQEALGNKLLKLVEEPPERTIILMVTMDEPSVLQTLRSRMQTLRLRPLTEPEIETALRATPTDYAEADALYAAHLSEGNYRKALDLYEGRAAELGEEYALLQRILRATVNAQPREMKLLAEDLAALSKEEQASLLEYLARMFREFYLYNLSLPDINYLTSREEGIARYLRSCITGRNVRQVEAEIDEAARHLAQNVQAKMVFFDLILRLTSTLAPSYKQAGVR</sequence>
<dbReference type="PANTHER" id="PTHR11669:SF8">
    <property type="entry name" value="DNA POLYMERASE III SUBUNIT DELTA"/>
    <property type="match status" value="1"/>
</dbReference>
<evidence type="ECO:0000313" key="2">
    <source>
        <dbReference type="Proteomes" id="UP000070224"/>
    </source>
</evidence>
<dbReference type="PANTHER" id="PTHR11669">
    <property type="entry name" value="REPLICATION FACTOR C / DNA POLYMERASE III GAMMA-TAU SUBUNIT"/>
    <property type="match status" value="1"/>
</dbReference>
<dbReference type="SUPFAM" id="SSF52540">
    <property type="entry name" value="P-loop containing nucleoside triphosphate hydrolases"/>
    <property type="match status" value="1"/>
</dbReference>
<accession>A0A134BAV5</accession>
<dbReference type="AlphaFoldDB" id="A0A134BAV5"/>
<dbReference type="Pfam" id="PF13177">
    <property type="entry name" value="DNA_pol3_delta2"/>
    <property type="match status" value="1"/>
</dbReference>
<evidence type="ECO:0008006" key="3">
    <source>
        <dbReference type="Google" id="ProtNLM"/>
    </source>
</evidence>
<dbReference type="Proteomes" id="UP000070224">
    <property type="component" value="Unassembled WGS sequence"/>
</dbReference>
<dbReference type="STRING" id="322095.HMPREF3185_00601"/>
<keyword evidence="2" id="KW-1185">Reference proteome</keyword>
<dbReference type="EMBL" id="LSDK01000049">
    <property type="protein sequence ID" value="KXB77087.1"/>
    <property type="molecule type" value="Genomic_DNA"/>
</dbReference>
<evidence type="ECO:0000313" key="1">
    <source>
        <dbReference type="EMBL" id="KXB77087.1"/>
    </source>
</evidence>
<reference evidence="2" key="1">
    <citation type="submission" date="2016-01" db="EMBL/GenBank/DDBJ databases">
        <authorList>
            <person name="Mitreva M."/>
            <person name="Pepin K.H."/>
            <person name="Mihindukulasuriya K.A."/>
            <person name="Fulton R."/>
            <person name="Fronick C."/>
            <person name="O'Laughlin M."/>
            <person name="Miner T."/>
            <person name="Herter B."/>
            <person name="Rosa B.A."/>
            <person name="Cordes M."/>
            <person name="Tomlinson C."/>
            <person name="Wollam A."/>
            <person name="Palsikar V.B."/>
            <person name="Mardis E.R."/>
            <person name="Wilson R.K."/>
        </authorList>
    </citation>
    <scope>NUCLEOTIDE SEQUENCE [LARGE SCALE GENOMIC DNA]</scope>
    <source>
        <strain evidence="2">KA00683</strain>
    </source>
</reference>
<dbReference type="PATRIC" id="fig|322095.3.peg.594"/>
<organism evidence="1 2">
    <name type="scientific">Porphyromonas somerae</name>
    <dbReference type="NCBI Taxonomy" id="322095"/>
    <lineage>
        <taxon>Bacteria</taxon>
        <taxon>Pseudomonadati</taxon>
        <taxon>Bacteroidota</taxon>
        <taxon>Bacteroidia</taxon>
        <taxon>Bacteroidales</taxon>
        <taxon>Porphyromonadaceae</taxon>
        <taxon>Porphyromonas</taxon>
    </lineage>
</organism>
<dbReference type="RefSeq" id="WP_060935064.1">
    <property type="nucleotide sequence ID" value="NZ_KQ960432.1"/>
</dbReference>
<dbReference type="InterPro" id="IPR050238">
    <property type="entry name" value="DNA_Rep/Repair_Clamp_Loader"/>
</dbReference>
<proteinExistence type="predicted"/>
<protein>
    <recommendedName>
        <fullName evidence="3">DNA polymerase III, delta' subunit</fullName>
    </recommendedName>
</protein>
<comment type="caution">
    <text evidence="1">The sequence shown here is derived from an EMBL/GenBank/DDBJ whole genome shotgun (WGS) entry which is preliminary data.</text>
</comment>
<dbReference type="OrthoDB" id="9811073at2"/>
<name>A0A134BAV5_9PORP</name>